<protein>
    <submittedName>
        <fullName evidence="2">Uncharacterized protein</fullName>
    </submittedName>
</protein>
<gene>
    <name evidence="2" type="ORF">F7Q99_27300</name>
</gene>
<dbReference type="AlphaFoldDB" id="A0A6N7KW48"/>
<evidence type="ECO:0000256" key="1">
    <source>
        <dbReference type="SAM" id="MobiDB-lite"/>
    </source>
</evidence>
<evidence type="ECO:0000313" key="3">
    <source>
        <dbReference type="Proteomes" id="UP000450000"/>
    </source>
</evidence>
<dbReference type="OrthoDB" id="3405537at2"/>
<reference evidence="2 3" key="1">
    <citation type="submission" date="2019-09" db="EMBL/GenBank/DDBJ databases">
        <title>Genome Sequences of Streptomyces kaniharaensis ATCC 21070.</title>
        <authorList>
            <person name="Zhu W."/>
            <person name="De Crecy-Lagard V."/>
            <person name="Richards N.G."/>
        </authorList>
    </citation>
    <scope>NUCLEOTIDE SEQUENCE [LARGE SCALE GENOMIC DNA]</scope>
    <source>
        <strain evidence="2 3">SF-557</strain>
    </source>
</reference>
<dbReference type="EMBL" id="WBOF01000001">
    <property type="protein sequence ID" value="MQS15866.1"/>
    <property type="molecule type" value="Genomic_DNA"/>
</dbReference>
<dbReference type="RefSeq" id="WP_153465596.1">
    <property type="nucleotide sequence ID" value="NZ_WBOF01000001.1"/>
</dbReference>
<evidence type="ECO:0000313" key="2">
    <source>
        <dbReference type="EMBL" id="MQS15866.1"/>
    </source>
</evidence>
<dbReference type="Proteomes" id="UP000450000">
    <property type="component" value="Unassembled WGS sequence"/>
</dbReference>
<keyword evidence="3" id="KW-1185">Reference proteome</keyword>
<sequence>MTVRTGEPVLVLDQVPIRLPDPLARLLADFADRPRPPGWAANHPNHWLFPSTEPGRHITGAALVRRLTAHGIPSRPARAAALVQLAQDMPSAVLAPMLGLNLITLTRWRARAATDWTAYLQARTSNRAATHRGSATAPAGVNPDGGSPTTG</sequence>
<comment type="caution">
    <text evidence="2">The sequence shown here is derived from an EMBL/GenBank/DDBJ whole genome shotgun (WGS) entry which is preliminary data.</text>
</comment>
<accession>A0A6N7KW48</accession>
<proteinExistence type="predicted"/>
<organism evidence="2 3">
    <name type="scientific">Streptomyces kaniharaensis</name>
    <dbReference type="NCBI Taxonomy" id="212423"/>
    <lineage>
        <taxon>Bacteria</taxon>
        <taxon>Bacillati</taxon>
        <taxon>Actinomycetota</taxon>
        <taxon>Actinomycetes</taxon>
        <taxon>Kitasatosporales</taxon>
        <taxon>Streptomycetaceae</taxon>
        <taxon>Streptomyces</taxon>
    </lineage>
</organism>
<feature type="region of interest" description="Disordered" evidence="1">
    <location>
        <begin position="126"/>
        <end position="151"/>
    </location>
</feature>
<name>A0A6N7KW48_9ACTN</name>